<evidence type="ECO:0000256" key="2">
    <source>
        <dbReference type="ARBA" id="ARBA00022448"/>
    </source>
</evidence>
<accession>E3QJ26</accession>
<evidence type="ECO:0000256" key="4">
    <source>
        <dbReference type="ARBA" id="ARBA00022692"/>
    </source>
</evidence>
<dbReference type="STRING" id="645133.E3QJ26"/>
<dbReference type="PANTHER" id="PTHR24223:SF399">
    <property type="entry name" value="ABC TRANSPORTER ATNG"/>
    <property type="match status" value="1"/>
</dbReference>
<feature type="domain" description="ABC transmembrane type-1" evidence="13">
    <location>
        <begin position="973"/>
        <end position="1253"/>
    </location>
</feature>
<feature type="transmembrane region" description="Helical" evidence="11">
    <location>
        <begin position="205"/>
        <end position="225"/>
    </location>
</feature>
<name>E3QJ26_COLGM</name>
<dbReference type="GO" id="GO:0005524">
    <property type="term" value="F:ATP binding"/>
    <property type="evidence" value="ECO:0007669"/>
    <property type="project" value="UniProtKB-KW"/>
</dbReference>
<feature type="transmembrane region" description="Helical" evidence="11">
    <location>
        <begin position="960"/>
        <end position="981"/>
    </location>
</feature>
<evidence type="ECO:0000259" key="12">
    <source>
        <dbReference type="PROSITE" id="PS50893"/>
    </source>
</evidence>
<feature type="domain" description="ABC transmembrane type-1" evidence="13">
    <location>
        <begin position="352"/>
        <end position="628"/>
    </location>
</feature>
<feature type="transmembrane region" description="Helical" evidence="11">
    <location>
        <begin position="457"/>
        <end position="476"/>
    </location>
</feature>
<keyword evidence="8 11" id="KW-0472">Membrane</keyword>
<feature type="transmembrane region" description="Helical" evidence="11">
    <location>
        <begin position="100"/>
        <end position="119"/>
    </location>
</feature>
<evidence type="ECO:0000256" key="6">
    <source>
        <dbReference type="ARBA" id="ARBA00022840"/>
    </source>
</evidence>
<dbReference type="CDD" id="cd03244">
    <property type="entry name" value="ABCC_MRP_domain2"/>
    <property type="match status" value="1"/>
</dbReference>
<dbReference type="CDD" id="cd18580">
    <property type="entry name" value="ABC_6TM_ABCC_D2"/>
    <property type="match status" value="1"/>
</dbReference>
<dbReference type="FunFam" id="1.20.1560.10:FF:000066">
    <property type="entry name" value="ABC multidrug transporter (Eurofung)"/>
    <property type="match status" value="1"/>
</dbReference>
<dbReference type="VEuPathDB" id="FungiDB:GLRG_06008"/>
<dbReference type="InterPro" id="IPR003593">
    <property type="entry name" value="AAA+_ATPase"/>
</dbReference>
<keyword evidence="3" id="KW-1003">Cell membrane</keyword>
<dbReference type="InterPro" id="IPR003439">
    <property type="entry name" value="ABC_transporter-like_ATP-bd"/>
</dbReference>
<evidence type="ECO:0000256" key="9">
    <source>
        <dbReference type="ARBA" id="ARBA00023180"/>
    </source>
</evidence>
<feature type="transmembrane region" description="Helical" evidence="11">
    <location>
        <begin position="174"/>
        <end position="193"/>
    </location>
</feature>
<keyword evidence="5" id="KW-0547">Nucleotide-binding</keyword>
<dbReference type="GO" id="GO:0016887">
    <property type="term" value="F:ATP hydrolysis activity"/>
    <property type="evidence" value="ECO:0007669"/>
    <property type="project" value="InterPro"/>
</dbReference>
<keyword evidence="2" id="KW-0813">Transport</keyword>
<evidence type="ECO:0000313" key="14">
    <source>
        <dbReference type="EMBL" id="EFQ30864.1"/>
    </source>
</evidence>
<dbReference type="SMART" id="SM00382">
    <property type="entry name" value="AAA"/>
    <property type="match status" value="2"/>
</dbReference>
<dbReference type="RefSeq" id="XP_008094884.1">
    <property type="nucleotide sequence ID" value="XM_008096693.1"/>
</dbReference>
<dbReference type="Pfam" id="PF00664">
    <property type="entry name" value="ABC_membrane"/>
    <property type="match status" value="2"/>
</dbReference>
<feature type="transmembrane region" description="Helical" evidence="11">
    <location>
        <begin position="382"/>
        <end position="400"/>
    </location>
</feature>
<dbReference type="eggNOG" id="KOG0054">
    <property type="taxonomic scope" value="Eukaryota"/>
</dbReference>
<gene>
    <name evidence="14" type="ORF">GLRG_06008</name>
</gene>
<evidence type="ECO:0000256" key="7">
    <source>
        <dbReference type="ARBA" id="ARBA00022989"/>
    </source>
</evidence>
<dbReference type="FunFam" id="3.40.50.300:FF:000838">
    <property type="entry name" value="ABC multidrug transporter (Eurofung)"/>
    <property type="match status" value="1"/>
</dbReference>
<feature type="transmembrane region" description="Helical" evidence="11">
    <location>
        <begin position="1195"/>
        <end position="1218"/>
    </location>
</feature>
<evidence type="ECO:0000256" key="11">
    <source>
        <dbReference type="SAM" id="Phobius"/>
    </source>
</evidence>
<dbReference type="Gene3D" id="3.40.50.300">
    <property type="entry name" value="P-loop containing nucleotide triphosphate hydrolases"/>
    <property type="match status" value="2"/>
</dbReference>
<dbReference type="GeneID" id="24411373"/>
<dbReference type="InterPro" id="IPR011527">
    <property type="entry name" value="ABC1_TM_dom"/>
</dbReference>
<dbReference type="Gene3D" id="1.20.1560.10">
    <property type="entry name" value="ABC transporter type 1, transmembrane domain"/>
    <property type="match status" value="2"/>
</dbReference>
<evidence type="ECO:0000256" key="1">
    <source>
        <dbReference type="ARBA" id="ARBA00004651"/>
    </source>
</evidence>
<dbReference type="OrthoDB" id="6500128at2759"/>
<feature type="region of interest" description="Disordered" evidence="10">
    <location>
        <begin position="647"/>
        <end position="673"/>
    </location>
</feature>
<sequence>MADATQALVGVYGWWWCPEVPSPGPTHCARTAAGLDFGGLDDVVFSIVPCSVAILWALHRCARLWKQPAAAAVAQGFILPGLFLIGCAVLSVLLCLTLPVSLSVAPASAVLASGLLLAFRQLDRPASSPQGSHLLTCKMILWHALVAYQFAGLISFIGIAVVVGDRYPDMSVNIASWALSFGASLVLLLVSALEHGRSLAPSALLQTFLLVTVVLDAARIAGAWFDGGHIFDEGRLLTIRLLIEVALLFAESSAKAAVIAVPARRQASREEVAGIFGKCLALWVNPLLASGWRKDLTLDDFEPLDEPLSGDKVLGRLSSAWQKVNQDRDHALGIAVLRTFWAEILVIHIPRLIMVGLGLAQPLLVQTTLTYIQNHENKPASYGRWLIAAFFLNYVGLAISTQQYEQRVNRLITRVRGALIAIIYQNMLSLRAETGNAQAAVSLMSTEVDRITVAGQWTLSIVPALLHLGFAFWILGGQLGGASVAPVVVAASCVFVGLKVGQRIPPLQRKWMQAIQKRVGITTEIIGSMKGVKMSGLSATAQDQIQGLRDFELDESKNFRRMQILNVTVGQFPSIMTPPITFAAFAIVQKLSDGEPLNVVQAFTSLSLLGMLINPVGELVTLPNNLGSVIGCLDRIQEFLVKEKRDDYRRFTPQTPRDPPHGVGASEPPPADPQPLIKVSGGSFGWDSAAPVLQAVDLEIPASTLTMLVGPVGSGKSTLLKSIVGETYRIAGSVEYFTTASGADADTVVAYCDQEAWILNQSIKDNIFGGSEYDPVLYSRVIQACQLDEDLSLLPRGDETLVGSSGAALSGGQKQRIALARAVYSGKQVIIMDDNLKGLDSNTASRCFDALFGAGGLLRERNQAVLFATHNAQWLPSANTIIALGSDGRVSERGSYEELRKSGGYVGTLQVSQQGGRQAKENGAGELDDKPVSSSAAAAAAAPDASKTPNAPGAANTSALAYYIKSMGVSSFALFFVMVLLQTSCRTMQRVWVKYWVAANEAGGEENLALWAGMYVGWGFLTEAAVAAEIFWFLVVIIPHSAKGLHFRILKAAFAAPLSFFVKADTGVIINRFSQDMNLIDVPLPIAFLLTSDTLTLTIADIILTCVATGYLALAVPFLAAVLWAIQHIYLRTSRQVRLLDLEAKAPVFSHFVASFSGLVTVRALGWAGRARDENLARLDRSQRAFYAMGSLQKWLLLVLNLTVAGLAVLLVSTAVALRDTVDPGLLGVALVSVMGFGQLLTGLLGNWAMLDTSLGAVARIREFETETPSEEKDDKTLEAFGEWPLKGQIDMINISAAYDDHRVLSGINLSIKSGEKVAVCGRTGSGKSTLLALLLRLHEPSTGAIEIDGVDIASVPVKQLRGSLVALPRDPLFLPGTVRRNLDPFGARDDAAVWGALEKTGLKSLFEDKGGLEADLNMDRLSAGQKQLFCMARAIVRESRVLLLDEATSSLDQATEQVVQDLIRSEFQSWTVVVIAHRLKTVVDFDKIVTLQDGRVAEFDHPKTLLEKGGLFASMWKLQEG</sequence>
<evidence type="ECO:0000256" key="3">
    <source>
        <dbReference type="ARBA" id="ARBA00022475"/>
    </source>
</evidence>
<keyword evidence="15" id="KW-1185">Reference proteome</keyword>
<reference evidence="15" key="1">
    <citation type="journal article" date="2012" name="Nat. Genet.">
        <title>Lifestyle transitions in plant pathogenic Colletotrichum fungi deciphered by genome and transcriptome analyses.</title>
        <authorList>
            <person name="O'Connell R.J."/>
            <person name="Thon M.R."/>
            <person name="Hacquard S."/>
            <person name="Amyotte S.G."/>
            <person name="Kleemann J."/>
            <person name="Torres M.F."/>
            <person name="Damm U."/>
            <person name="Buiate E.A."/>
            <person name="Epstein L."/>
            <person name="Alkan N."/>
            <person name="Altmueller J."/>
            <person name="Alvarado-Balderrama L."/>
            <person name="Bauser C.A."/>
            <person name="Becker C."/>
            <person name="Birren B.W."/>
            <person name="Chen Z."/>
            <person name="Choi J."/>
            <person name="Crouch J.A."/>
            <person name="Duvick J.P."/>
            <person name="Farman M.A."/>
            <person name="Gan P."/>
            <person name="Heiman D."/>
            <person name="Henrissat B."/>
            <person name="Howard R.J."/>
            <person name="Kabbage M."/>
            <person name="Koch C."/>
            <person name="Kracher B."/>
            <person name="Kubo Y."/>
            <person name="Law A.D."/>
            <person name="Lebrun M.-H."/>
            <person name="Lee Y.-H."/>
            <person name="Miyara I."/>
            <person name="Moore N."/>
            <person name="Neumann U."/>
            <person name="Nordstroem K."/>
            <person name="Panaccione D.G."/>
            <person name="Panstruga R."/>
            <person name="Place M."/>
            <person name="Proctor R.H."/>
            <person name="Prusky D."/>
            <person name="Rech G."/>
            <person name="Reinhardt R."/>
            <person name="Rollins J.A."/>
            <person name="Rounsley S."/>
            <person name="Schardl C.L."/>
            <person name="Schwartz D.C."/>
            <person name="Shenoy N."/>
            <person name="Shirasu K."/>
            <person name="Sikhakolli U.R."/>
            <person name="Stueber K."/>
            <person name="Sukno S.A."/>
            <person name="Sweigard J.A."/>
            <person name="Takano Y."/>
            <person name="Takahara H."/>
            <person name="Trail F."/>
            <person name="van der Does H.C."/>
            <person name="Voll L.M."/>
            <person name="Will I."/>
            <person name="Young S."/>
            <person name="Zeng Q."/>
            <person name="Zhang J."/>
            <person name="Zhou S."/>
            <person name="Dickman M.B."/>
            <person name="Schulze-Lefert P."/>
            <person name="Ver Loren van Themaat E."/>
            <person name="Ma L.-J."/>
            <person name="Vaillancourt L.J."/>
        </authorList>
    </citation>
    <scope>NUCLEOTIDE SEQUENCE [LARGE SCALE GENOMIC DNA]</scope>
    <source>
        <strain evidence="15">M1.001 / M2 / FGSC 10212</strain>
    </source>
</reference>
<evidence type="ECO:0000259" key="13">
    <source>
        <dbReference type="PROSITE" id="PS50929"/>
    </source>
</evidence>
<keyword evidence="4 11" id="KW-0812">Transmembrane</keyword>
<dbReference type="EMBL" id="GG697351">
    <property type="protein sequence ID" value="EFQ30864.1"/>
    <property type="molecule type" value="Genomic_DNA"/>
</dbReference>
<keyword evidence="7 11" id="KW-1133">Transmembrane helix</keyword>
<feature type="region of interest" description="Disordered" evidence="10">
    <location>
        <begin position="911"/>
        <end position="930"/>
    </location>
</feature>
<evidence type="ECO:0000313" key="15">
    <source>
        <dbReference type="Proteomes" id="UP000008782"/>
    </source>
</evidence>
<dbReference type="CDD" id="cd18579">
    <property type="entry name" value="ABC_6TM_ABCC_D1"/>
    <property type="match status" value="1"/>
</dbReference>
<dbReference type="GO" id="GO:0140359">
    <property type="term" value="F:ABC-type transporter activity"/>
    <property type="evidence" value="ECO:0007669"/>
    <property type="project" value="InterPro"/>
</dbReference>
<dbReference type="FunFam" id="1.20.1560.10:FF:000055">
    <property type="entry name" value="ABC multidrug transporter (Eurofung)"/>
    <property type="match status" value="1"/>
</dbReference>
<dbReference type="PANTHER" id="PTHR24223">
    <property type="entry name" value="ATP-BINDING CASSETTE SUB-FAMILY C"/>
    <property type="match status" value="1"/>
</dbReference>
<proteinExistence type="predicted"/>
<dbReference type="Proteomes" id="UP000008782">
    <property type="component" value="Unassembled WGS sequence"/>
</dbReference>
<feature type="transmembrane region" description="Helical" evidence="11">
    <location>
        <begin position="340"/>
        <end position="362"/>
    </location>
</feature>
<feature type="transmembrane region" description="Helical" evidence="11">
    <location>
        <begin position="482"/>
        <end position="501"/>
    </location>
</feature>
<feature type="transmembrane region" description="Helical" evidence="11">
    <location>
        <begin position="71"/>
        <end position="94"/>
    </location>
</feature>
<evidence type="ECO:0000256" key="8">
    <source>
        <dbReference type="ARBA" id="ARBA00023136"/>
    </source>
</evidence>
<dbReference type="SUPFAM" id="SSF52540">
    <property type="entry name" value="P-loop containing nucleoside triphosphate hydrolases"/>
    <property type="match status" value="2"/>
</dbReference>
<dbReference type="Pfam" id="PF00005">
    <property type="entry name" value="ABC_tran"/>
    <property type="match status" value="2"/>
</dbReference>
<comment type="subcellular location">
    <subcellularLocation>
        <location evidence="1">Cell membrane</location>
        <topology evidence="1">Multi-pass membrane protein</topology>
    </subcellularLocation>
</comment>
<feature type="transmembrane region" description="Helical" evidence="11">
    <location>
        <begin position="1224"/>
        <end position="1245"/>
    </location>
</feature>
<dbReference type="InterPro" id="IPR036640">
    <property type="entry name" value="ABC1_TM_sf"/>
</dbReference>
<protein>
    <submittedName>
        <fullName evidence="14">ABC transporter</fullName>
    </submittedName>
</protein>
<dbReference type="InterPro" id="IPR044726">
    <property type="entry name" value="ABCC_6TM_D2"/>
</dbReference>
<keyword evidence="9" id="KW-0325">Glycoprotein</keyword>
<dbReference type="InterPro" id="IPR050173">
    <property type="entry name" value="ABC_transporter_C-like"/>
</dbReference>
<dbReference type="HOGENOM" id="CLU_000604_27_5_1"/>
<keyword evidence="6" id="KW-0067">ATP-binding</keyword>
<dbReference type="PROSITE" id="PS50929">
    <property type="entry name" value="ABC_TM1F"/>
    <property type="match status" value="2"/>
</dbReference>
<dbReference type="SUPFAM" id="SSF90123">
    <property type="entry name" value="ABC transporter transmembrane region"/>
    <property type="match status" value="2"/>
</dbReference>
<dbReference type="InterPro" id="IPR017871">
    <property type="entry name" value="ABC_transporter-like_CS"/>
</dbReference>
<dbReference type="InterPro" id="IPR027417">
    <property type="entry name" value="P-loop_NTPase"/>
</dbReference>
<evidence type="ECO:0000256" key="5">
    <source>
        <dbReference type="ARBA" id="ARBA00022741"/>
    </source>
</evidence>
<feature type="transmembrane region" description="Helical" evidence="11">
    <location>
        <begin position="1015"/>
        <end position="1037"/>
    </location>
</feature>
<dbReference type="PROSITE" id="PS00211">
    <property type="entry name" value="ABC_TRANSPORTER_1"/>
    <property type="match status" value="2"/>
</dbReference>
<feature type="domain" description="ABC transporter" evidence="12">
    <location>
        <begin position="1290"/>
        <end position="1519"/>
    </location>
</feature>
<feature type="domain" description="ABC transporter" evidence="12">
    <location>
        <begin position="677"/>
        <end position="912"/>
    </location>
</feature>
<evidence type="ECO:0000256" key="10">
    <source>
        <dbReference type="SAM" id="MobiDB-lite"/>
    </source>
</evidence>
<feature type="transmembrane region" description="Helical" evidence="11">
    <location>
        <begin position="140"/>
        <end position="162"/>
    </location>
</feature>
<dbReference type="PROSITE" id="PS50893">
    <property type="entry name" value="ABC_TRANSPORTER_2"/>
    <property type="match status" value="2"/>
</dbReference>
<organism evidence="15">
    <name type="scientific">Colletotrichum graminicola (strain M1.001 / M2 / FGSC 10212)</name>
    <name type="common">Maize anthracnose fungus</name>
    <name type="synonym">Glomerella graminicola</name>
    <dbReference type="NCBI Taxonomy" id="645133"/>
    <lineage>
        <taxon>Eukaryota</taxon>
        <taxon>Fungi</taxon>
        <taxon>Dikarya</taxon>
        <taxon>Ascomycota</taxon>
        <taxon>Pezizomycotina</taxon>
        <taxon>Sordariomycetes</taxon>
        <taxon>Hypocreomycetidae</taxon>
        <taxon>Glomerellales</taxon>
        <taxon>Glomerellaceae</taxon>
        <taxon>Colletotrichum</taxon>
        <taxon>Colletotrichum graminicola species complex</taxon>
    </lineage>
</organism>
<feature type="transmembrane region" description="Helical" evidence="11">
    <location>
        <begin position="1111"/>
        <end position="1129"/>
    </location>
</feature>
<dbReference type="CDD" id="cd03250">
    <property type="entry name" value="ABCC_MRP_domain1"/>
    <property type="match status" value="1"/>
</dbReference>
<dbReference type="InterPro" id="IPR044746">
    <property type="entry name" value="ABCC_6TM_D1"/>
</dbReference>
<dbReference type="GO" id="GO:0005886">
    <property type="term" value="C:plasma membrane"/>
    <property type="evidence" value="ECO:0007669"/>
    <property type="project" value="UniProtKB-SubCell"/>
</dbReference>